<protein>
    <submittedName>
        <fullName evidence="1">Uncharacterized protein</fullName>
    </submittedName>
</protein>
<evidence type="ECO:0000313" key="1">
    <source>
        <dbReference type="EMBL" id="KRY99938.1"/>
    </source>
</evidence>
<dbReference type="AlphaFoldDB" id="A0A0V1GPR7"/>
<accession>A0A0V1GPR7</accession>
<dbReference type="EMBL" id="JYDP01000635">
    <property type="protein sequence ID" value="KRY99938.1"/>
    <property type="molecule type" value="Genomic_DNA"/>
</dbReference>
<reference evidence="1 2" key="1">
    <citation type="submission" date="2015-01" db="EMBL/GenBank/DDBJ databases">
        <title>Evolution of Trichinella species and genotypes.</title>
        <authorList>
            <person name="Korhonen P.K."/>
            <person name="Edoardo P."/>
            <person name="Giuseppe L.R."/>
            <person name="Gasser R.B."/>
        </authorList>
    </citation>
    <scope>NUCLEOTIDE SEQUENCE [LARGE SCALE GENOMIC DNA]</scope>
    <source>
        <strain evidence="1">ISS1029</strain>
    </source>
</reference>
<name>A0A0V1GPR7_9BILA</name>
<dbReference type="Proteomes" id="UP000055024">
    <property type="component" value="Unassembled WGS sequence"/>
</dbReference>
<comment type="caution">
    <text evidence="1">The sequence shown here is derived from an EMBL/GenBank/DDBJ whole genome shotgun (WGS) entry which is preliminary data.</text>
</comment>
<gene>
    <name evidence="1" type="ORF">T11_13778</name>
</gene>
<sequence>MQEKCDTSEDSVTLMENMYLTAGSFIHEAMTAVTEQLTGDNVQSLRETRNLTTDTEYRGTEADQYYQVPLVS</sequence>
<proteinExistence type="predicted"/>
<organism evidence="1 2">
    <name type="scientific">Trichinella zimbabwensis</name>
    <dbReference type="NCBI Taxonomy" id="268475"/>
    <lineage>
        <taxon>Eukaryota</taxon>
        <taxon>Metazoa</taxon>
        <taxon>Ecdysozoa</taxon>
        <taxon>Nematoda</taxon>
        <taxon>Enoplea</taxon>
        <taxon>Dorylaimia</taxon>
        <taxon>Trichinellida</taxon>
        <taxon>Trichinellidae</taxon>
        <taxon>Trichinella</taxon>
    </lineage>
</organism>
<keyword evidence="2" id="KW-1185">Reference proteome</keyword>
<evidence type="ECO:0000313" key="2">
    <source>
        <dbReference type="Proteomes" id="UP000055024"/>
    </source>
</evidence>